<dbReference type="EMBL" id="JASPKY010000251">
    <property type="protein sequence ID" value="KAK9716860.1"/>
    <property type="molecule type" value="Genomic_DNA"/>
</dbReference>
<accession>A0AAW1KFF8</accession>
<gene>
    <name evidence="2" type="ORF">QE152_g24478</name>
</gene>
<feature type="coiled-coil region" evidence="1">
    <location>
        <begin position="50"/>
        <end position="86"/>
    </location>
</feature>
<dbReference type="Proteomes" id="UP001458880">
    <property type="component" value="Unassembled WGS sequence"/>
</dbReference>
<comment type="caution">
    <text evidence="2">The sequence shown here is derived from an EMBL/GenBank/DDBJ whole genome shotgun (WGS) entry which is preliminary data.</text>
</comment>
<protein>
    <submittedName>
        <fullName evidence="2">Uncharacterized protein</fullName>
    </submittedName>
</protein>
<reference evidence="2 3" key="1">
    <citation type="journal article" date="2024" name="BMC Genomics">
        <title>De novo assembly and annotation of Popillia japonica's genome with initial clues to its potential as an invasive pest.</title>
        <authorList>
            <person name="Cucini C."/>
            <person name="Boschi S."/>
            <person name="Funari R."/>
            <person name="Cardaioli E."/>
            <person name="Iannotti N."/>
            <person name="Marturano G."/>
            <person name="Paoli F."/>
            <person name="Bruttini M."/>
            <person name="Carapelli A."/>
            <person name="Frati F."/>
            <person name="Nardi F."/>
        </authorList>
    </citation>
    <scope>NUCLEOTIDE SEQUENCE [LARGE SCALE GENOMIC DNA]</scope>
    <source>
        <strain evidence="2">DMR45628</strain>
    </source>
</reference>
<keyword evidence="1" id="KW-0175">Coiled coil</keyword>
<evidence type="ECO:0000313" key="2">
    <source>
        <dbReference type="EMBL" id="KAK9716860.1"/>
    </source>
</evidence>
<dbReference type="AlphaFoldDB" id="A0AAW1KFF8"/>
<evidence type="ECO:0000256" key="1">
    <source>
        <dbReference type="SAM" id="Coils"/>
    </source>
</evidence>
<organism evidence="2 3">
    <name type="scientific">Popillia japonica</name>
    <name type="common">Japanese beetle</name>
    <dbReference type="NCBI Taxonomy" id="7064"/>
    <lineage>
        <taxon>Eukaryota</taxon>
        <taxon>Metazoa</taxon>
        <taxon>Ecdysozoa</taxon>
        <taxon>Arthropoda</taxon>
        <taxon>Hexapoda</taxon>
        <taxon>Insecta</taxon>
        <taxon>Pterygota</taxon>
        <taxon>Neoptera</taxon>
        <taxon>Endopterygota</taxon>
        <taxon>Coleoptera</taxon>
        <taxon>Polyphaga</taxon>
        <taxon>Scarabaeiformia</taxon>
        <taxon>Scarabaeidae</taxon>
        <taxon>Rutelinae</taxon>
        <taxon>Popillia</taxon>
    </lineage>
</organism>
<keyword evidence="3" id="KW-1185">Reference proteome</keyword>
<evidence type="ECO:0000313" key="3">
    <source>
        <dbReference type="Proteomes" id="UP001458880"/>
    </source>
</evidence>
<proteinExistence type="predicted"/>
<name>A0AAW1KFF8_POPJA</name>
<sequence>MKIKLEEAPQTRQTVDEEWEMIQTDMIKVAEQCLGSKEQRRKEEWFDIDCEQALMERNKAKMELDRNRAQENIQIYNEKRKLAKKICRNKKDDN</sequence>